<evidence type="ECO:0000313" key="4">
    <source>
        <dbReference type="Proteomes" id="UP000663852"/>
    </source>
</evidence>
<evidence type="ECO:0000313" key="2">
    <source>
        <dbReference type="EMBL" id="CAF1497479.1"/>
    </source>
</evidence>
<comment type="caution">
    <text evidence="2">The sequence shown here is derived from an EMBL/GenBank/DDBJ whole genome shotgun (WGS) entry which is preliminary data.</text>
</comment>
<accession>A0A815T134</accession>
<protein>
    <submittedName>
        <fullName evidence="2">Uncharacterized protein</fullName>
    </submittedName>
</protein>
<gene>
    <name evidence="2" type="ORF">EDS130_LOCUS42415</name>
    <name evidence="1" type="ORF">XAT740_LOCUS27440</name>
</gene>
<dbReference type="OrthoDB" id="120976at2759"/>
<dbReference type="Proteomes" id="UP000663828">
    <property type="component" value="Unassembled WGS sequence"/>
</dbReference>
<dbReference type="EMBL" id="CAJNOR010002291">
    <property type="protein sequence ID" value="CAF1273787.1"/>
    <property type="molecule type" value="Genomic_DNA"/>
</dbReference>
<evidence type="ECO:0000313" key="3">
    <source>
        <dbReference type="Proteomes" id="UP000663828"/>
    </source>
</evidence>
<keyword evidence="3" id="KW-1185">Reference proteome</keyword>
<dbReference type="EMBL" id="CAJNOJ010000616">
    <property type="protein sequence ID" value="CAF1497479.1"/>
    <property type="molecule type" value="Genomic_DNA"/>
</dbReference>
<name>A0A815T134_ADIRI</name>
<reference evidence="2" key="1">
    <citation type="submission" date="2021-02" db="EMBL/GenBank/DDBJ databases">
        <authorList>
            <person name="Nowell W R."/>
        </authorList>
    </citation>
    <scope>NUCLEOTIDE SEQUENCE</scope>
</reference>
<sequence>MSSPTRPTRPYISLDDEHTKHFFTKDRIQKHLRKAQLLNRNGEILTEAEYANRQRNLLIRDENQKKIDDAIMEVLNDMAREHWTYARDYTNNLEKNLRHEFRRIEKEFHRRTQPITIRYMHDESWQECPLGNVL</sequence>
<dbReference type="Proteomes" id="UP000663852">
    <property type="component" value="Unassembled WGS sequence"/>
</dbReference>
<dbReference type="AlphaFoldDB" id="A0A815T134"/>
<organism evidence="2 4">
    <name type="scientific">Adineta ricciae</name>
    <name type="common">Rotifer</name>
    <dbReference type="NCBI Taxonomy" id="249248"/>
    <lineage>
        <taxon>Eukaryota</taxon>
        <taxon>Metazoa</taxon>
        <taxon>Spiralia</taxon>
        <taxon>Gnathifera</taxon>
        <taxon>Rotifera</taxon>
        <taxon>Eurotatoria</taxon>
        <taxon>Bdelloidea</taxon>
        <taxon>Adinetida</taxon>
        <taxon>Adinetidae</taxon>
        <taxon>Adineta</taxon>
    </lineage>
</organism>
<evidence type="ECO:0000313" key="1">
    <source>
        <dbReference type="EMBL" id="CAF1273787.1"/>
    </source>
</evidence>
<proteinExistence type="predicted"/>